<comment type="cofactor">
    <cofactor evidence="2">
        <name>Ca(2+)</name>
        <dbReference type="ChEBI" id="CHEBI:29108"/>
    </cofactor>
</comment>
<dbReference type="Gene3D" id="2.160.20.10">
    <property type="entry name" value="Single-stranded right-handed beta-helix, Pectin lyase-like"/>
    <property type="match status" value="1"/>
</dbReference>
<keyword evidence="6" id="KW-0964">Secreted</keyword>
<dbReference type="PANTHER" id="PTHR33407:SF9">
    <property type="entry name" value="PECTATE LYASE F-RELATED"/>
    <property type="match status" value="1"/>
</dbReference>
<comment type="caution">
    <text evidence="13">The sequence shown here is derived from an EMBL/GenBank/DDBJ whole genome shotgun (WGS) entry which is preliminary data.</text>
</comment>
<dbReference type="InterPro" id="IPR011050">
    <property type="entry name" value="Pectin_lyase_fold/virulence"/>
</dbReference>
<dbReference type="AlphaFoldDB" id="A0AAV0V2Y2"/>
<dbReference type="EC" id="4.2.2.2" evidence="5"/>
<dbReference type="Pfam" id="PF03211">
    <property type="entry name" value="Pectate_lyase"/>
    <property type="match status" value="1"/>
</dbReference>
<accession>A0AAV0V2Y2</accession>
<evidence type="ECO:0000256" key="1">
    <source>
        <dbReference type="ARBA" id="ARBA00000695"/>
    </source>
</evidence>
<evidence type="ECO:0000256" key="8">
    <source>
        <dbReference type="ARBA" id="ARBA00022837"/>
    </source>
</evidence>
<evidence type="ECO:0000256" key="2">
    <source>
        <dbReference type="ARBA" id="ARBA00001913"/>
    </source>
</evidence>
<evidence type="ECO:0000256" key="3">
    <source>
        <dbReference type="ARBA" id="ARBA00004613"/>
    </source>
</evidence>
<sequence length="282" mass="29680">MMRLVAIFVASYTLTIQAIETTDTMTFDSLNIPDGGRKLIGEQVDVPLQMDTNPETTCNLPPSTETVVVTQPIYVGQFNPFDGGYKTYKRNVAFESGAVMTRENAVFVVQAGGLLRNVIIAGGGGIFCEMNNCRLGQVWFKDSIQGALHINSGTGITTLDGGGAINVAGSVIFGQGSGTVVVSGGFCMENSGVLFNSCSWCGPVMRVVIVDGLLSVNPTAELIRLNSNYKDCGTIAKTTILTSTDNYELCTHFEGGSVPTKVGSGAAPPVCTITTAVTVRPP</sequence>
<dbReference type="Proteomes" id="UP001162029">
    <property type="component" value="Unassembled WGS sequence"/>
</dbReference>
<dbReference type="GO" id="GO:0030570">
    <property type="term" value="F:pectate lyase activity"/>
    <property type="evidence" value="ECO:0007669"/>
    <property type="project" value="UniProtKB-EC"/>
</dbReference>
<dbReference type="InterPro" id="IPR004898">
    <property type="entry name" value="Pectate_lyase_PlyH/PlyE-like"/>
</dbReference>
<reference evidence="13" key="1">
    <citation type="submission" date="2022-12" db="EMBL/GenBank/DDBJ databases">
        <authorList>
            <person name="Webb A."/>
        </authorList>
    </citation>
    <scope>NUCLEOTIDE SEQUENCE</scope>
    <source>
        <strain evidence="13">Pd1</strain>
    </source>
</reference>
<keyword evidence="8" id="KW-0106">Calcium</keyword>
<evidence type="ECO:0000256" key="5">
    <source>
        <dbReference type="ARBA" id="ARBA00012272"/>
    </source>
</evidence>
<evidence type="ECO:0000313" key="14">
    <source>
        <dbReference type="Proteomes" id="UP001162029"/>
    </source>
</evidence>
<protein>
    <recommendedName>
        <fullName evidence="11">Probable pectate lyase F</fullName>
        <ecNumber evidence="5">4.2.2.2</ecNumber>
    </recommendedName>
</protein>
<keyword evidence="14" id="KW-1185">Reference proteome</keyword>
<evidence type="ECO:0000313" key="13">
    <source>
        <dbReference type="EMBL" id="CAI5743052.1"/>
    </source>
</evidence>
<evidence type="ECO:0000256" key="11">
    <source>
        <dbReference type="ARBA" id="ARBA00039895"/>
    </source>
</evidence>
<comment type="function">
    <text evidence="10">Pectinolytic enzyme consist of four classes of enzymes: pectin lyase, polygalacturonase, pectin methylesterase and rhamnogalacturonase. Among pectinolytic enzymes, pectin lyase is the most important in depolymerization of pectin, since it cleaves internal glycosidic bonds of highly methylated pectins. Favors pectate, the anion, over pectin, the methyl ester.</text>
</comment>
<proteinExistence type="inferred from homology"/>
<evidence type="ECO:0000256" key="9">
    <source>
        <dbReference type="ARBA" id="ARBA00023239"/>
    </source>
</evidence>
<comment type="similarity">
    <text evidence="4">Belongs to the polysaccharide lyase 3 family.</text>
</comment>
<dbReference type="EMBL" id="CANTFM010001813">
    <property type="protein sequence ID" value="CAI5743052.1"/>
    <property type="molecule type" value="Genomic_DNA"/>
</dbReference>
<evidence type="ECO:0000256" key="10">
    <source>
        <dbReference type="ARBA" id="ARBA00025679"/>
    </source>
</evidence>
<keyword evidence="9" id="KW-0456">Lyase</keyword>
<dbReference type="GO" id="GO:0045490">
    <property type="term" value="P:pectin catabolic process"/>
    <property type="evidence" value="ECO:0007669"/>
    <property type="project" value="TreeGrafter"/>
</dbReference>
<organism evidence="13 14">
    <name type="scientific">Peronospora destructor</name>
    <dbReference type="NCBI Taxonomy" id="86335"/>
    <lineage>
        <taxon>Eukaryota</taxon>
        <taxon>Sar</taxon>
        <taxon>Stramenopiles</taxon>
        <taxon>Oomycota</taxon>
        <taxon>Peronosporomycetes</taxon>
        <taxon>Peronosporales</taxon>
        <taxon>Peronosporaceae</taxon>
        <taxon>Peronospora</taxon>
    </lineage>
</organism>
<dbReference type="GO" id="GO:0005576">
    <property type="term" value="C:extracellular region"/>
    <property type="evidence" value="ECO:0007669"/>
    <property type="project" value="UniProtKB-SubCell"/>
</dbReference>
<evidence type="ECO:0000256" key="6">
    <source>
        <dbReference type="ARBA" id="ARBA00022525"/>
    </source>
</evidence>
<comment type="subcellular location">
    <subcellularLocation>
        <location evidence="3">Secreted</location>
    </subcellularLocation>
</comment>
<dbReference type="InterPro" id="IPR012334">
    <property type="entry name" value="Pectin_lyas_fold"/>
</dbReference>
<evidence type="ECO:0000256" key="4">
    <source>
        <dbReference type="ARBA" id="ARBA00006463"/>
    </source>
</evidence>
<name>A0AAV0V2Y2_9STRA</name>
<evidence type="ECO:0000256" key="7">
    <source>
        <dbReference type="ARBA" id="ARBA00022729"/>
    </source>
</evidence>
<dbReference type="PANTHER" id="PTHR33407">
    <property type="entry name" value="PECTATE LYASE F-RELATED"/>
    <property type="match status" value="1"/>
</dbReference>
<gene>
    <name evidence="13" type="ORF">PDE001_LOCUS8533</name>
</gene>
<keyword evidence="7 12" id="KW-0732">Signal</keyword>
<feature type="signal peptide" evidence="12">
    <location>
        <begin position="1"/>
        <end position="18"/>
    </location>
</feature>
<evidence type="ECO:0000256" key="12">
    <source>
        <dbReference type="SAM" id="SignalP"/>
    </source>
</evidence>
<dbReference type="SUPFAM" id="SSF51126">
    <property type="entry name" value="Pectin lyase-like"/>
    <property type="match status" value="1"/>
</dbReference>
<feature type="chain" id="PRO_5043942472" description="Probable pectate lyase F" evidence="12">
    <location>
        <begin position="19"/>
        <end position="282"/>
    </location>
</feature>
<comment type="catalytic activity">
    <reaction evidence="1">
        <text>Eliminative cleavage of (1-&gt;4)-alpha-D-galacturonan to give oligosaccharides with 4-deoxy-alpha-D-galact-4-enuronosyl groups at their non-reducing ends.</text>
        <dbReference type="EC" id="4.2.2.2"/>
    </reaction>
</comment>